<accession>A0A9X7W282</accession>
<name>A0A9X7W282_9BACL</name>
<dbReference type="Gene3D" id="1.20.1250.20">
    <property type="entry name" value="MFS general substrate transporter like domains"/>
    <property type="match status" value="2"/>
</dbReference>
<feature type="transmembrane region" description="Helical" evidence="7">
    <location>
        <begin position="38"/>
        <end position="58"/>
    </location>
</feature>
<keyword evidence="4 7" id="KW-0812">Transmembrane</keyword>
<protein>
    <submittedName>
        <fullName evidence="9">MFS transporter</fullName>
    </submittedName>
</protein>
<feature type="transmembrane region" description="Helical" evidence="7">
    <location>
        <begin position="198"/>
        <end position="218"/>
    </location>
</feature>
<keyword evidence="5 7" id="KW-1133">Transmembrane helix</keyword>
<dbReference type="Proteomes" id="UP000663505">
    <property type="component" value="Chromosome"/>
</dbReference>
<evidence type="ECO:0000256" key="7">
    <source>
        <dbReference type="SAM" id="Phobius"/>
    </source>
</evidence>
<evidence type="ECO:0000259" key="8">
    <source>
        <dbReference type="PROSITE" id="PS50850"/>
    </source>
</evidence>
<evidence type="ECO:0000256" key="1">
    <source>
        <dbReference type="ARBA" id="ARBA00004651"/>
    </source>
</evidence>
<evidence type="ECO:0000313" key="10">
    <source>
        <dbReference type="Proteomes" id="UP000663505"/>
    </source>
</evidence>
<reference evidence="9 10" key="1">
    <citation type="submission" date="2021-02" db="EMBL/GenBank/DDBJ databases">
        <title>Alicyclobacillus curvatus sp. nov. and Alicyclobacillus mengziensis sp. nov., two acidophilic bacteria isolated from acid mine drainage.</title>
        <authorList>
            <person name="Huang Y."/>
        </authorList>
    </citation>
    <scope>NUCLEOTIDE SEQUENCE [LARGE SCALE GENOMIC DNA]</scope>
    <source>
        <strain evidence="9 10">S30H14</strain>
    </source>
</reference>
<evidence type="ECO:0000256" key="3">
    <source>
        <dbReference type="ARBA" id="ARBA00022475"/>
    </source>
</evidence>
<dbReference type="InterPro" id="IPR011701">
    <property type="entry name" value="MFS"/>
</dbReference>
<dbReference type="EMBL" id="CP071182">
    <property type="protein sequence ID" value="QSO48989.1"/>
    <property type="molecule type" value="Genomic_DNA"/>
</dbReference>
<feature type="transmembrane region" description="Helical" evidence="7">
    <location>
        <begin position="349"/>
        <end position="369"/>
    </location>
</feature>
<dbReference type="PANTHER" id="PTHR23517:SF3">
    <property type="entry name" value="INTEGRAL MEMBRANE TRANSPORT PROTEIN"/>
    <property type="match status" value="1"/>
</dbReference>
<feature type="transmembrane region" description="Helical" evidence="7">
    <location>
        <begin position="230"/>
        <end position="249"/>
    </location>
</feature>
<sequence length="391" mass="41956">MKKSLVFYFGSEIFLSFGIGMSTYAQPFLYKTGHLSDASIGILFAVNSASSGLFALVLGPVADRVGASRMFKLSTLLMGIGYLWMGLVNGFWGWLASAVLSGLAAGLLMSTENVVLSSLSKGQEKAGILSRFVSWYMLLIGLGTVTSGWVSAISSYRTAVLAGGFIALVAPLIRYFVVANDAKSHRMFKLPSKRIVLMSLYAVLFGTAIGLFRPFATLVLNGHFGMSDELTSAVSAATLFMISFGSLLVSPLLRRLRHGRTLLLAFVASILFTLLMAVTGNPWLFAGALLVSTILTSVPGPIVDATFLDMTPQTDYAQMFGIRVFGSSAGSAIGAYGGGIFMSHAALRGLLTLSSGLLIVSCLYLFWLLAHVRKRRYSTVTTTVQREQFEG</sequence>
<dbReference type="InterPro" id="IPR050171">
    <property type="entry name" value="MFS_Transporters"/>
</dbReference>
<feature type="transmembrane region" description="Helical" evidence="7">
    <location>
        <begin position="132"/>
        <end position="153"/>
    </location>
</feature>
<keyword evidence="6 7" id="KW-0472">Membrane</keyword>
<feature type="transmembrane region" description="Helical" evidence="7">
    <location>
        <begin position="320"/>
        <end position="343"/>
    </location>
</feature>
<feature type="transmembrane region" description="Helical" evidence="7">
    <location>
        <begin position="70"/>
        <end position="85"/>
    </location>
</feature>
<dbReference type="KEGG" id="afx:JZ786_08690"/>
<evidence type="ECO:0000256" key="2">
    <source>
        <dbReference type="ARBA" id="ARBA00022448"/>
    </source>
</evidence>
<evidence type="ECO:0000313" key="9">
    <source>
        <dbReference type="EMBL" id="QSO48989.1"/>
    </source>
</evidence>
<dbReference type="SUPFAM" id="SSF103473">
    <property type="entry name" value="MFS general substrate transporter"/>
    <property type="match status" value="1"/>
</dbReference>
<keyword evidence="3" id="KW-1003">Cell membrane</keyword>
<comment type="subcellular location">
    <subcellularLocation>
        <location evidence="1">Cell membrane</location>
        <topology evidence="1">Multi-pass membrane protein</topology>
    </subcellularLocation>
</comment>
<feature type="transmembrane region" description="Helical" evidence="7">
    <location>
        <begin position="261"/>
        <end position="278"/>
    </location>
</feature>
<dbReference type="GO" id="GO:0005886">
    <property type="term" value="C:plasma membrane"/>
    <property type="evidence" value="ECO:0007669"/>
    <property type="project" value="UniProtKB-SubCell"/>
</dbReference>
<feature type="domain" description="Major facilitator superfamily (MFS) profile" evidence="8">
    <location>
        <begin position="4"/>
        <end position="373"/>
    </location>
</feature>
<dbReference type="AlphaFoldDB" id="A0A9X7W282"/>
<feature type="transmembrane region" description="Helical" evidence="7">
    <location>
        <begin position="5"/>
        <end position="26"/>
    </location>
</feature>
<dbReference type="InterPro" id="IPR020846">
    <property type="entry name" value="MFS_dom"/>
</dbReference>
<dbReference type="Pfam" id="PF07690">
    <property type="entry name" value="MFS_1"/>
    <property type="match status" value="2"/>
</dbReference>
<organism evidence="9 10">
    <name type="scientific">Alicyclobacillus mengziensis</name>
    <dbReference type="NCBI Taxonomy" id="2931921"/>
    <lineage>
        <taxon>Bacteria</taxon>
        <taxon>Bacillati</taxon>
        <taxon>Bacillota</taxon>
        <taxon>Bacilli</taxon>
        <taxon>Bacillales</taxon>
        <taxon>Alicyclobacillaceae</taxon>
        <taxon>Alicyclobacillus</taxon>
    </lineage>
</organism>
<feature type="transmembrane region" description="Helical" evidence="7">
    <location>
        <begin position="91"/>
        <end position="111"/>
    </location>
</feature>
<feature type="transmembrane region" description="Helical" evidence="7">
    <location>
        <begin position="284"/>
        <end position="308"/>
    </location>
</feature>
<dbReference type="GO" id="GO:0022857">
    <property type="term" value="F:transmembrane transporter activity"/>
    <property type="evidence" value="ECO:0007669"/>
    <property type="project" value="InterPro"/>
</dbReference>
<gene>
    <name evidence="9" type="ORF">JZ786_08690</name>
</gene>
<proteinExistence type="predicted"/>
<keyword evidence="10" id="KW-1185">Reference proteome</keyword>
<evidence type="ECO:0000256" key="5">
    <source>
        <dbReference type="ARBA" id="ARBA00022989"/>
    </source>
</evidence>
<dbReference type="PROSITE" id="PS50850">
    <property type="entry name" value="MFS"/>
    <property type="match status" value="1"/>
</dbReference>
<evidence type="ECO:0000256" key="6">
    <source>
        <dbReference type="ARBA" id="ARBA00023136"/>
    </source>
</evidence>
<evidence type="ECO:0000256" key="4">
    <source>
        <dbReference type="ARBA" id="ARBA00022692"/>
    </source>
</evidence>
<dbReference type="PANTHER" id="PTHR23517">
    <property type="entry name" value="RESISTANCE PROTEIN MDTM, PUTATIVE-RELATED-RELATED"/>
    <property type="match status" value="1"/>
</dbReference>
<dbReference type="RefSeq" id="WP_206658304.1">
    <property type="nucleotide sequence ID" value="NZ_CP071182.1"/>
</dbReference>
<keyword evidence="2" id="KW-0813">Transport</keyword>
<feature type="transmembrane region" description="Helical" evidence="7">
    <location>
        <begin position="159"/>
        <end position="177"/>
    </location>
</feature>
<dbReference type="InterPro" id="IPR036259">
    <property type="entry name" value="MFS_trans_sf"/>
</dbReference>